<keyword evidence="3 9" id="KW-0812">Transmembrane</keyword>
<dbReference type="EMBL" id="JAODUO010002449">
    <property type="protein sequence ID" value="KAK2152465.1"/>
    <property type="molecule type" value="Genomic_DNA"/>
</dbReference>
<reference evidence="11" key="1">
    <citation type="journal article" date="2023" name="Mol. Biol. Evol.">
        <title>Third-Generation Sequencing Reveals the Adaptive Role of the Epigenome in Three Deep-Sea Polychaetes.</title>
        <authorList>
            <person name="Perez M."/>
            <person name="Aroh O."/>
            <person name="Sun Y."/>
            <person name="Lan Y."/>
            <person name="Juniper S.K."/>
            <person name="Young C.R."/>
            <person name="Angers B."/>
            <person name="Qian P.Y."/>
        </authorList>
    </citation>
    <scope>NUCLEOTIDE SEQUENCE</scope>
    <source>
        <strain evidence="11">R07B-5</strain>
    </source>
</reference>
<dbReference type="InterPro" id="IPR050569">
    <property type="entry name" value="TAAR"/>
</dbReference>
<evidence type="ECO:0000256" key="6">
    <source>
        <dbReference type="ARBA" id="ARBA00023136"/>
    </source>
</evidence>
<dbReference type="SUPFAM" id="SSF81321">
    <property type="entry name" value="Family A G protein-coupled receptor-like"/>
    <property type="match status" value="1"/>
</dbReference>
<feature type="transmembrane region" description="Helical" evidence="9">
    <location>
        <begin position="21"/>
        <end position="43"/>
    </location>
</feature>
<dbReference type="InterPro" id="IPR017452">
    <property type="entry name" value="GPCR_Rhodpsn_7TM"/>
</dbReference>
<evidence type="ECO:0000256" key="9">
    <source>
        <dbReference type="SAM" id="Phobius"/>
    </source>
</evidence>
<sequence length="284" mass="32035">MNSLVIAVIARYPQLREDRTTIFMFSLSVSDLAAGCTVMPISAALCSGATPEVADLDGLLPKVYVFMIWWFGFNSMHCLCWLTISKTIVILNPFKVQQLLTRKCCYVIIGMNWIIGCVLAIVSFNVNVTWNTMTCAHRIPQDENLATFHVAHFVIAVVIPVLLILYGTARIIIVVVRTHQQICDLEHSIAVGSSSIGKTGFVTVQAIRSSRNVIIICVVSLVLNTPVFAFIVLRFLTAYHIPYVFRFVSMWLFESNTFVNSLLYLLLFKSVQRKVFHMFRTINT</sequence>
<dbReference type="Proteomes" id="UP001209878">
    <property type="component" value="Unassembled WGS sequence"/>
</dbReference>
<keyword evidence="7" id="KW-0675">Receptor</keyword>
<feature type="transmembrane region" description="Helical" evidence="9">
    <location>
        <begin position="105"/>
        <end position="126"/>
    </location>
</feature>
<feature type="transmembrane region" description="Helical" evidence="9">
    <location>
        <begin position="248"/>
        <end position="268"/>
    </location>
</feature>
<dbReference type="PANTHER" id="PTHR24249:SF372">
    <property type="entry name" value="G-PROTEIN COUPLED RECEPTORS FAMILY 1 PROFILE DOMAIN-CONTAINING PROTEIN"/>
    <property type="match status" value="1"/>
</dbReference>
<evidence type="ECO:0000256" key="3">
    <source>
        <dbReference type="ARBA" id="ARBA00022692"/>
    </source>
</evidence>
<evidence type="ECO:0000259" key="10">
    <source>
        <dbReference type="PROSITE" id="PS50262"/>
    </source>
</evidence>
<proteinExistence type="predicted"/>
<keyword evidence="8" id="KW-0807">Transducer</keyword>
<feature type="domain" description="G-protein coupled receptors family 1 profile" evidence="10">
    <location>
        <begin position="1"/>
        <end position="264"/>
    </location>
</feature>
<dbReference type="PRINTS" id="PR00237">
    <property type="entry name" value="GPCRRHODOPSN"/>
</dbReference>
<feature type="transmembrane region" description="Helical" evidence="9">
    <location>
        <begin position="63"/>
        <end position="84"/>
    </location>
</feature>
<feature type="transmembrane region" description="Helical" evidence="9">
    <location>
        <begin position="213"/>
        <end position="236"/>
    </location>
</feature>
<evidence type="ECO:0000256" key="1">
    <source>
        <dbReference type="ARBA" id="ARBA00004651"/>
    </source>
</evidence>
<name>A0AAD9JHE3_RIDPI</name>
<evidence type="ECO:0000256" key="7">
    <source>
        <dbReference type="ARBA" id="ARBA00023170"/>
    </source>
</evidence>
<dbReference type="Pfam" id="PF00001">
    <property type="entry name" value="7tm_1"/>
    <property type="match status" value="1"/>
</dbReference>
<comment type="caution">
    <text evidence="11">The sequence shown here is derived from an EMBL/GenBank/DDBJ whole genome shotgun (WGS) entry which is preliminary data.</text>
</comment>
<evidence type="ECO:0000256" key="4">
    <source>
        <dbReference type="ARBA" id="ARBA00022989"/>
    </source>
</evidence>
<dbReference type="Gene3D" id="1.20.1070.10">
    <property type="entry name" value="Rhodopsin 7-helix transmembrane proteins"/>
    <property type="match status" value="1"/>
</dbReference>
<feature type="transmembrane region" description="Helical" evidence="9">
    <location>
        <begin position="146"/>
        <end position="167"/>
    </location>
</feature>
<keyword evidence="6 9" id="KW-0472">Membrane</keyword>
<protein>
    <recommendedName>
        <fullName evidence="10">G-protein coupled receptors family 1 profile domain-containing protein</fullName>
    </recommendedName>
</protein>
<keyword evidence="5" id="KW-0297">G-protein coupled receptor</keyword>
<dbReference type="PANTHER" id="PTHR24249">
    <property type="entry name" value="HISTAMINE RECEPTOR-RELATED G-PROTEIN COUPLED RECEPTOR"/>
    <property type="match status" value="1"/>
</dbReference>
<gene>
    <name evidence="11" type="ORF">NP493_2459g00003</name>
</gene>
<comment type="subcellular location">
    <subcellularLocation>
        <location evidence="1">Cell membrane</location>
        <topology evidence="1">Multi-pass membrane protein</topology>
    </subcellularLocation>
</comment>
<dbReference type="GO" id="GO:0005886">
    <property type="term" value="C:plasma membrane"/>
    <property type="evidence" value="ECO:0007669"/>
    <property type="project" value="UniProtKB-SubCell"/>
</dbReference>
<evidence type="ECO:0000256" key="2">
    <source>
        <dbReference type="ARBA" id="ARBA00022475"/>
    </source>
</evidence>
<organism evidence="11 12">
    <name type="scientific">Ridgeia piscesae</name>
    <name type="common">Tubeworm</name>
    <dbReference type="NCBI Taxonomy" id="27915"/>
    <lineage>
        <taxon>Eukaryota</taxon>
        <taxon>Metazoa</taxon>
        <taxon>Spiralia</taxon>
        <taxon>Lophotrochozoa</taxon>
        <taxon>Annelida</taxon>
        <taxon>Polychaeta</taxon>
        <taxon>Sedentaria</taxon>
        <taxon>Canalipalpata</taxon>
        <taxon>Sabellida</taxon>
        <taxon>Siboglinidae</taxon>
        <taxon>Ridgeia</taxon>
    </lineage>
</organism>
<dbReference type="PROSITE" id="PS50262">
    <property type="entry name" value="G_PROTEIN_RECEP_F1_2"/>
    <property type="match status" value="1"/>
</dbReference>
<keyword evidence="2" id="KW-1003">Cell membrane</keyword>
<keyword evidence="4 9" id="KW-1133">Transmembrane helix</keyword>
<evidence type="ECO:0000313" key="12">
    <source>
        <dbReference type="Proteomes" id="UP001209878"/>
    </source>
</evidence>
<dbReference type="InterPro" id="IPR000276">
    <property type="entry name" value="GPCR_Rhodpsn"/>
</dbReference>
<evidence type="ECO:0000256" key="5">
    <source>
        <dbReference type="ARBA" id="ARBA00023040"/>
    </source>
</evidence>
<keyword evidence="12" id="KW-1185">Reference proteome</keyword>
<evidence type="ECO:0000313" key="11">
    <source>
        <dbReference type="EMBL" id="KAK2152465.1"/>
    </source>
</evidence>
<evidence type="ECO:0000256" key="8">
    <source>
        <dbReference type="ARBA" id="ARBA00023224"/>
    </source>
</evidence>
<dbReference type="GO" id="GO:0004930">
    <property type="term" value="F:G protein-coupled receptor activity"/>
    <property type="evidence" value="ECO:0007669"/>
    <property type="project" value="UniProtKB-KW"/>
</dbReference>
<dbReference type="AlphaFoldDB" id="A0AAD9JHE3"/>
<accession>A0AAD9JHE3</accession>
<dbReference type="CDD" id="cd00637">
    <property type="entry name" value="7tm_classA_rhodopsin-like"/>
    <property type="match status" value="1"/>
</dbReference>